<gene>
    <name evidence="2" type="ORF">FH972_025225</name>
</gene>
<comment type="caution">
    <text evidence="2">The sequence shown here is derived from an EMBL/GenBank/DDBJ whole genome shotgun (WGS) entry which is preliminary data.</text>
</comment>
<proteinExistence type="predicted"/>
<name>A0A5N6L0E4_9ROSI</name>
<protein>
    <submittedName>
        <fullName evidence="2">Uncharacterized protein</fullName>
    </submittedName>
</protein>
<dbReference type="AlphaFoldDB" id="A0A5N6L0E4"/>
<evidence type="ECO:0000313" key="2">
    <source>
        <dbReference type="EMBL" id="KAB8446243.1"/>
    </source>
</evidence>
<dbReference type="OrthoDB" id="5367448at2759"/>
<keyword evidence="3" id="KW-1185">Reference proteome</keyword>
<feature type="region of interest" description="Disordered" evidence="1">
    <location>
        <begin position="35"/>
        <end position="54"/>
    </location>
</feature>
<sequence>MQESPLSVLIQPPSSTAVKPTGIAKSAEELYQASSFMSDSNRAPTTTSLPSQTTEPLEITLQIDESTEPHHSRIRRQEFYWGNNEPNRTLAQDDLAAEAPLDGLALIKAAPSTVWARIVRKNQDDVDTRKSLREVFNEGTALAQRSTPSHDVFKATINISVLGLQLFSGSLGLRTYHMTLKNIESGLLLRVVSAMDIY</sequence>
<accession>A0A5N6L0E4</accession>
<dbReference type="EMBL" id="VIBQ01000038">
    <property type="protein sequence ID" value="KAB8446243.1"/>
    <property type="molecule type" value="Genomic_DNA"/>
</dbReference>
<reference evidence="2 3" key="1">
    <citation type="submission" date="2019-06" db="EMBL/GenBank/DDBJ databases">
        <title>A chromosomal-level reference genome of Carpinus fangiana (Coryloideae, Betulaceae).</title>
        <authorList>
            <person name="Yang X."/>
            <person name="Wang Z."/>
            <person name="Zhang L."/>
            <person name="Hao G."/>
            <person name="Liu J."/>
            <person name="Yang Y."/>
        </authorList>
    </citation>
    <scope>NUCLEOTIDE SEQUENCE [LARGE SCALE GENOMIC DNA]</scope>
    <source>
        <strain evidence="2">Cfa_2016G</strain>
        <tissue evidence="2">Leaf</tissue>
    </source>
</reference>
<evidence type="ECO:0000313" key="3">
    <source>
        <dbReference type="Proteomes" id="UP000327013"/>
    </source>
</evidence>
<evidence type="ECO:0000256" key="1">
    <source>
        <dbReference type="SAM" id="MobiDB-lite"/>
    </source>
</evidence>
<organism evidence="2 3">
    <name type="scientific">Carpinus fangiana</name>
    <dbReference type="NCBI Taxonomy" id="176857"/>
    <lineage>
        <taxon>Eukaryota</taxon>
        <taxon>Viridiplantae</taxon>
        <taxon>Streptophyta</taxon>
        <taxon>Embryophyta</taxon>
        <taxon>Tracheophyta</taxon>
        <taxon>Spermatophyta</taxon>
        <taxon>Magnoliopsida</taxon>
        <taxon>eudicotyledons</taxon>
        <taxon>Gunneridae</taxon>
        <taxon>Pentapetalae</taxon>
        <taxon>rosids</taxon>
        <taxon>fabids</taxon>
        <taxon>Fagales</taxon>
        <taxon>Betulaceae</taxon>
        <taxon>Carpinus</taxon>
    </lineage>
</organism>
<dbReference type="Proteomes" id="UP000327013">
    <property type="component" value="Unassembled WGS sequence"/>
</dbReference>
<feature type="region of interest" description="Disordered" evidence="1">
    <location>
        <begin position="1"/>
        <end position="20"/>
    </location>
</feature>